<protein>
    <submittedName>
        <fullName evidence="1">Uncharacterized protein</fullName>
    </submittedName>
</protein>
<name>A0A4Y2J310_ARAVE</name>
<evidence type="ECO:0000313" key="2">
    <source>
        <dbReference type="Proteomes" id="UP000499080"/>
    </source>
</evidence>
<comment type="caution">
    <text evidence="1">The sequence shown here is derived from an EMBL/GenBank/DDBJ whole genome shotgun (WGS) entry which is preliminary data.</text>
</comment>
<organism evidence="1 2">
    <name type="scientific">Araneus ventricosus</name>
    <name type="common">Orbweaver spider</name>
    <name type="synonym">Epeira ventricosa</name>
    <dbReference type="NCBI Taxonomy" id="182803"/>
    <lineage>
        <taxon>Eukaryota</taxon>
        <taxon>Metazoa</taxon>
        <taxon>Ecdysozoa</taxon>
        <taxon>Arthropoda</taxon>
        <taxon>Chelicerata</taxon>
        <taxon>Arachnida</taxon>
        <taxon>Araneae</taxon>
        <taxon>Araneomorphae</taxon>
        <taxon>Entelegynae</taxon>
        <taxon>Araneoidea</taxon>
        <taxon>Araneidae</taxon>
        <taxon>Araneus</taxon>
    </lineage>
</organism>
<dbReference type="OrthoDB" id="6423184at2759"/>
<evidence type="ECO:0000313" key="1">
    <source>
        <dbReference type="EMBL" id="GBM84128.1"/>
    </source>
</evidence>
<dbReference type="Proteomes" id="UP000499080">
    <property type="component" value="Unassembled WGS sequence"/>
</dbReference>
<dbReference type="Gene3D" id="1.50.10.20">
    <property type="match status" value="1"/>
</dbReference>
<sequence>NGTKAMKLTDLALYINALLASCKDPKNFYGENLVRTLRNGVDSAQRDAIFVNPSVYLTLCINNATIHDDTRTLHDLFVSRNAAIGRIVWGTFDLVDFPHPPLLKHSTPYRLSFTFSTVESRKLPYRLSFTFSTVESRKW</sequence>
<keyword evidence="2" id="KW-1185">Reference proteome</keyword>
<accession>A0A4Y2J310</accession>
<gene>
    <name evidence="1" type="ORF">AVEN_218298_1</name>
</gene>
<reference evidence="1 2" key="1">
    <citation type="journal article" date="2019" name="Sci. Rep.">
        <title>Orb-weaving spider Araneus ventricosus genome elucidates the spidroin gene catalogue.</title>
        <authorList>
            <person name="Kono N."/>
            <person name="Nakamura H."/>
            <person name="Ohtoshi R."/>
            <person name="Moran D.A.P."/>
            <person name="Shinohara A."/>
            <person name="Yoshida Y."/>
            <person name="Fujiwara M."/>
            <person name="Mori M."/>
            <person name="Tomita M."/>
            <person name="Arakawa K."/>
        </authorList>
    </citation>
    <scope>NUCLEOTIDE SEQUENCE [LARGE SCALE GENOMIC DNA]</scope>
</reference>
<proteinExistence type="predicted"/>
<dbReference type="AlphaFoldDB" id="A0A4Y2J310"/>
<dbReference type="EMBL" id="BGPR01003134">
    <property type="protein sequence ID" value="GBM84128.1"/>
    <property type="molecule type" value="Genomic_DNA"/>
</dbReference>
<feature type="non-terminal residue" evidence="1">
    <location>
        <position position="1"/>
    </location>
</feature>